<dbReference type="STRING" id="471852.Tcur_4495"/>
<dbReference type="PIRSF" id="PIRSF026631">
    <property type="entry name" value="UCP026631"/>
    <property type="match status" value="1"/>
</dbReference>
<gene>
    <name evidence="4" type="ordered locus">Tcur_4495</name>
</gene>
<dbReference type="KEGG" id="tcu:Tcur_4495"/>
<evidence type="ECO:0000256" key="2">
    <source>
        <dbReference type="SAM" id="Phobius"/>
    </source>
</evidence>
<feature type="transmembrane region" description="Helical" evidence="2">
    <location>
        <begin position="265"/>
        <end position="286"/>
    </location>
</feature>
<dbReference type="InterPro" id="IPR014529">
    <property type="entry name" value="UCP026631"/>
</dbReference>
<feature type="domain" description="YdbS-like PH" evidence="3">
    <location>
        <begin position="281"/>
        <end position="356"/>
    </location>
</feature>
<feature type="transmembrane region" description="Helical" evidence="2">
    <location>
        <begin position="61"/>
        <end position="81"/>
    </location>
</feature>
<dbReference type="HOGENOM" id="CLU_024617_4_2_11"/>
<dbReference type="PANTHER" id="PTHR34473">
    <property type="entry name" value="UPF0699 TRANSMEMBRANE PROTEIN YDBS"/>
    <property type="match status" value="1"/>
</dbReference>
<dbReference type="AlphaFoldDB" id="D1A537"/>
<evidence type="ECO:0000313" key="4">
    <source>
        <dbReference type="EMBL" id="ACZ00023.1"/>
    </source>
</evidence>
<dbReference type="PANTHER" id="PTHR34473:SF2">
    <property type="entry name" value="UPF0699 TRANSMEMBRANE PROTEIN YDBT"/>
    <property type="match status" value="1"/>
</dbReference>
<dbReference type="eggNOG" id="COG3428">
    <property type="taxonomic scope" value="Bacteria"/>
</dbReference>
<reference evidence="4 5" key="1">
    <citation type="journal article" date="2011" name="Stand. Genomic Sci.">
        <title>Complete genome sequence of Thermomonospora curvata type strain (B9).</title>
        <authorList>
            <person name="Chertkov O."/>
            <person name="Sikorski J."/>
            <person name="Nolan M."/>
            <person name="Lapidus A."/>
            <person name="Lucas S."/>
            <person name="Del Rio T.G."/>
            <person name="Tice H."/>
            <person name="Cheng J.F."/>
            <person name="Goodwin L."/>
            <person name="Pitluck S."/>
            <person name="Liolios K."/>
            <person name="Ivanova N."/>
            <person name="Mavromatis K."/>
            <person name="Mikhailova N."/>
            <person name="Ovchinnikova G."/>
            <person name="Pati A."/>
            <person name="Chen A."/>
            <person name="Palaniappan K."/>
            <person name="Djao O.D."/>
            <person name="Land M."/>
            <person name="Hauser L."/>
            <person name="Chang Y.J."/>
            <person name="Jeffries C.D."/>
            <person name="Brettin T."/>
            <person name="Han C."/>
            <person name="Detter J.C."/>
            <person name="Rohde M."/>
            <person name="Goker M."/>
            <person name="Woyke T."/>
            <person name="Bristow J."/>
            <person name="Eisen J.A."/>
            <person name="Markowitz V."/>
            <person name="Hugenholtz P."/>
            <person name="Klenk H.P."/>
            <person name="Kyrpides N.C."/>
        </authorList>
    </citation>
    <scope>NUCLEOTIDE SEQUENCE [LARGE SCALE GENOMIC DNA]</scope>
    <source>
        <strain evidence="5">ATCC 19995 / DSM 43183 / JCM 3096 / KCTC 9072 / NBRC 15933 / NCIMB 10081 / Henssen B9</strain>
    </source>
</reference>
<evidence type="ECO:0000256" key="1">
    <source>
        <dbReference type="SAM" id="MobiDB-lite"/>
    </source>
</evidence>
<keyword evidence="5" id="KW-1185">Reference proteome</keyword>
<keyword evidence="2" id="KW-0472">Membrane</keyword>
<dbReference type="EMBL" id="CP001738">
    <property type="protein sequence ID" value="ACZ00023.1"/>
    <property type="molecule type" value="Genomic_DNA"/>
</dbReference>
<feature type="transmembrane region" description="Helical" evidence="2">
    <location>
        <begin position="101"/>
        <end position="122"/>
    </location>
</feature>
<evidence type="ECO:0000313" key="5">
    <source>
        <dbReference type="Proteomes" id="UP000001918"/>
    </source>
</evidence>
<name>D1A537_THECD</name>
<accession>D1A537</accession>
<feature type="domain" description="YdbS-like PH" evidence="3">
    <location>
        <begin position="119"/>
        <end position="197"/>
    </location>
</feature>
<dbReference type="Proteomes" id="UP000001918">
    <property type="component" value="Chromosome"/>
</dbReference>
<proteinExistence type="predicted"/>
<feature type="region of interest" description="Disordered" evidence="1">
    <location>
        <begin position="1"/>
        <end position="37"/>
    </location>
</feature>
<sequence>MNGPYPPPGGPVPGGPPPHGYQPPGYGPAMPPGPPAVPPGYGQMPPARFSAGVHRLHPATALLRAFVFWLIYFVLLGFPLLLTRRGEELVLFAPEAVRRFALVSIPVTVAAVVVGIWGWLALRFWVAGDELVVETGLLRKRRRLIPLSRVQAIDVVRPLMTRLTGLAEVRVEAAGGDRAEICLRYLGRGAAQRLRAELLALAAGLPGHTPEAPEQPFWRVPFGTLFLSLISRLPVAAAGVLFLTALVASLSLLEPGFFSVAVTTLLGLIGSVIAPLVTYGGFTVAISPDGLRLRHGLLETRMQTVPPGRVQAVAIVEPVLWRQRGWARVEATVAGYAGERQALSSVLLPVAPRQVAVALVAQVFPGANVDAVPLLPASAKGLSLDRFAAAGTDDVVFVTRRGLLCRRTEVIAHARAQSVRLTSGPLQRLFGLGTVHVDAPSGPVRVAAIDRDLPEARLIVESTAERARCARAHTRSDPTRWAR</sequence>
<dbReference type="Pfam" id="PF03703">
    <property type="entry name" value="bPH_2"/>
    <property type="match status" value="3"/>
</dbReference>
<organism evidence="4 5">
    <name type="scientific">Thermomonospora curvata (strain ATCC 19995 / DSM 43183 / JCM 3096 / KCTC 9072 / NBRC 15933 / NCIMB 10081 / Henssen B9)</name>
    <dbReference type="NCBI Taxonomy" id="471852"/>
    <lineage>
        <taxon>Bacteria</taxon>
        <taxon>Bacillati</taxon>
        <taxon>Actinomycetota</taxon>
        <taxon>Actinomycetes</taxon>
        <taxon>Streptosporangiales</taxon>
        <taxon>Thermomonosporaceae</taxon>
        <taxon>Thermomonospora</taxon>
    </lineage>
</organism>
<evidence type="ECO:0000259" key="3">
    <source>
        <dbReference type="Pfam" id="PF03703"/>
    </source>
</evidence>
<protein>
    <submittedName>
        <fullName evidence="4">Membrane-flanked domain protein</fullName>
    </submittedName>
</protein>
<feature type="transmembrane region" description="Helical" evidence="2">
    <location>
        <begin position="233"/>
        <end position="253"/>
    </location>
</feature>
<dbReference type="InterPro" id="IPR005182">
    <property type="entry name" value="YdbS-like_PH"/>
</dbReference>
<keyword evidence="2" id="KW-1133">Transmembrane helix</keyword>
<keyword evidence="2" id="KW-0812">Transmembrane</keyword>
<feature type="domain" description="YdbS-like PH" evidence="3">
    <location>
        <begin position="397"/>
        <end position="457"/>
    </location>
</feature>
<dbReference type="RefSeq" id="WP_012854805.1">
    <property type="nucleotide sequence ID" value="NC_013510.1"/>
</dbReference>